<keyword evidence="2" id="KW-1185">Reference proteome</keyword>
<protein>
    <submittedName>
        <fullName evidence="1">Uncharacterized protein</fullName>
    </submittedName>
</protein>
<accession>A0ACC1LZZ9</accession>
<dbReference type="Proteomes" id="UP001139981">
    <property type="component" value="Unassembled WGS sequence"/>
</dbReference>
<sequence>MALAVLQNQILPFPSANSLVLELECDEFREFRIALDFTPELMTVFARSLLRLTPAVTSVSINAYNTVKADSVFTNSYCLLAVELYHWSPFGAYTRSPSANFSPSPFYNFGSTLTSVSSGTNMIDVRISHVAYANARTLTKLDIYIATESDWTSIIYGDSDTPAVYAHLTKLTLDFFAYWYTATWKAIEDVAPFPVLSALAVYYGYPFNDDLLFRGNGETMRSLRLPFRAIVRNILGRFGILERSGVTHMDSVVIGKKVDFDDTFVTEQTDALIKKQVRRMSEATLYLCTEGIGGPPVYYALCNAPRTAILRRLELRTLILDVCRIARIVSALSSLVSLTTQVGLPEIAHRSGLDNMHVDKLYGKYYPLSANFRHLRVLESSKTTAKEVAIISMQLSAICPKPVHIDIPPKLRSAFDHTIMQTIERYPRSFFADSYRRLIYNE</sequence>
<gene>
    <name evidence="1" type="ORF">IWW38_003839</name>
</gene>
<proteinExistence type="predicted"/>
<organism evidence="1 2">
    <name type="scientific">Coemansia aciculifera</name>
    <dbReference type="NCBI Taxonomy" id="417176"/>
    <lineage>
        <taxon>Eukaryota</taxon>
        <taxon>Fungi</taxon>
        <taxon>Fungi incertae sedis</taxon>
        <taxon>Zoopagomycota</taxon>
        <taxon>Kickxellomycotina</taxon>
        <taxon>Kickxellomycetes</taxon>
        <taxon>Kickxellales</taxon>
        <taxon>Kickxellaceae</taxon>
        <taxon>Coemansia</taxon>
    </lineage>
</organism>
<dbReference type="EMBL" id="JANBVB010001142">
    <property type="protein sequence ID" value="KAJ2890973.1"/>
    <property type="molecule type" value="Genomic_DNA"/>
</dbReference>
<reference evidence="1" key="1">
    <citation type="submission" date="2022-07" db="EMBL/GenBank/DDBJ databases">
        <title>Phylogenomic reconstructions and comparative analyses of Kickxellomycotina fungi.</title>
        <authorList>
            <person name="Reynolds N.K."/>
            <person name="Stajich J.E."/>
            <person name="Barry K."/>
            <person name="Grigoriev I.V."/>
            <person name="Crous P."/>
            <person name="Smith M.E."/>
        </authorList>
    </citation>
    <scope>NUCLEOTIDE SEQUENCE</scope>
    <source>
        <strain evidence="1">CBS 190363</strain>
    </source>
</reference>
<name>A0ACC1LZZ9_9FUNG</name>
<evidence type="ECO:0000313" key="1">
    <source>
        <dbReference type="EMBL" id="KAJ2890973.1"/>
    </source>
</evidence>
<comment type="caution">
    <text evidence="1">The sequence shown here is derived from an EMBL/GenBank/DDBJ whole genome shotgun (WGS) entry which is preliminary data.</text>
</comment>
<evidence type="ECO:0000313" key="2">
    <source>
        <dbReference type="Proteomes" id="UP001139981"/>
    </source>
</evidence>